<reference evidence="7" key="1">
    <citation type="submission" date="2022-11" db="EMBL/GenBank/DDBJ databases">
        <title>Centuries of genome instability and evolution in soft-shell clam transmissible cancer (bioRxiv).</title>
        <authorList>
            <person name="Hart S.F.M."/>
            <person name="Yonemitsu M.A."/>
            <person name="Giersch R.M."/>
            <person name="Beal B.F."/>
            <person name="Arriagada G."/>
            <person name="Davis B.W."/>
            <person name="Ostrander E.A."/>
            <person name="Goff S.P."/>
            <person name="Metzger M.J."/>
        </authorList>
    </citation>
    <scope>NUCLEOTIDE SEQUENCE</scope>
    <source>
        <strain evidence="7">MELC-2E11</strain>
        <tissue evidence="7">Siphon/mantle</tissue>
    </source>
</reference>
<accession>A0ABY7DF32</accession>
<evidence type="ECO:0000313" key="8">
    <source>
        <dbReference type="Proteomes" id="UP001164746"/>
    </source>
</evidence>
<feature type="domain" description="Helicase ATP-binding" evidence="6">
    <location>
        <begin position="5"/>
        <end position="124"/>
    </location>
</feature>
<evidence type="ECO:0000313" key="7">
    <source>
        <dbReference type="EMBL" id="WAQ96299.1"/>
    </source>
</evidence>
<comment type="catalytic activity">
    <reaction evidence="4">
        <text>Couples ATP hydrolysis with the unwinding of duplex DNA by translocating in the 3'-5' direction.</text>
        <dbReference type="EC" id="5.6.2.4"/>
    </reaction>
</comment>
<dbReference type="Proteomes" id="UP001164746">
    <property type="component" value="Chromosome 2"/>
</dbReference>
<dbReference type="InterPro" id="IPR011545">
    <property type="entry name" value="DEAD/DEAH_box_helicase_dom"/>
</dbReference>
<dbReference type="EC" id="5.6.2.4" evidence="5"/>
<protein>
    <recommendedName>
        <fullName evidence="5">DNA 3'-5' helicase</fullName>
        <ecNumber evidence="5">5.6.2.4</ecNumber>
    </recommendedName>
</protein>
<sequence>QRKIFEAIWEGRDCVAVLPTGFGKSLPYHANIPAKRQQGVTFRVIVSCPLVALMEDQVSRLRSLKKRALYKDDSRETDEQAKREDFDILFASPETLVGDEEWRDAIKEIDVSLIVVDEFHTVTE</sequence>
<keyword evidence="8" id="KW-1185">Reference proteome</keyword>
<evidence type="ECO:0000256" key="2">
    <source>
        <dbReference type="ARBA" id="ARBA00023125"/>
    </source>
</evidence>
<evidence type="ECO:0000256" key="4">
    <source>
        <dbReference type="ARBA" id="ARBA00034617"/>
    </source>
</evidence>
<keyword evidence="2" id="KW-0238">DNA-binding</keyword>
<evidence type="ECO:0000259" key="6">
    <source>
        <dbReference type="PROSITE" id="PS51192"/>
    </source>
</evidence>
<dbReference type="PANTHER" id="PTHR13710">
    <property type="entry name" value="DNA HELICASE RECQ FAMILY MEMBER"/>
    <property type="match status" value="1"/>
</dbReference>
<dbReference type="Pfam" id="PF00270">
    <property type="entry name" value="DEAD"/>
    <property type="match status" value="1"/>
</dbReference>
<feature type="non-terminal residue" evidence="7">
    <location>
        <position position="1"/>
    </location>
</feature>
<evidence type="ECO:0000256" key="1">
    <source>
        <dbReference type="ARBA" id="ARBA00005446"/>
    </source>
</evidence>
<dbReference type="Gene3D" id="3.40.50.300">
    <property type="entry name" value="P-loop containing nucleotide triphosphate hydrolases"/>
    <property type="match status" value="1"/>
</dbReference>
<evidence type="ECO:0000256" key="3">
    <source>
        <dbReference type="ARBA" id="ARBA00023235"/>
    </source>
</evidence>
<gene>
    <name evidence="7" type="ORF">MAR_028989</name>
</gene>
<keyword evidence="3" id="KW-0413">Isomerase</keyword>
<feature type="non-terminal residue" evidence="7">
    <location>
        <position position="124"/>
    </location>
</feature>
<dbReference type="InterPro" id="IPR014001">
    <property type="entry name" value="Helicase_ATP-bd"/>
</dbReference>
<dbReference type="EMBL" id="CP111013">
    <property type="protein sequence ID" value="WAQ96299.1"/>
    <property type="molecule type" value="Genomic_DNA"/>
</dbReference>
<organism evidence="7 8">
    <name type="scientific">Mya arenaria</name>
    <name type="common">Soft-shell clam</name>
    <dbReference type="NCBI Taxonomy" id="6604"/>
    <lineage>
        <taxon>Eukaryota</taxon>
        <taxon>Metazoa</taxon>
        <taxon>Spiralia</taxon>
        <taxon>Lophotrochozoa</taxon>
        <taxon>Mollusca</taxon>
        <taxon>Bivalvia</taxon>
        <taxon>Autobranchia</taxon>
        <taxon>Heteroconchia</taxon>
        <taxon>Euheterodonta</taxon>
        <taxon>Imparidentia</taxon>
        <taxon>Neoheterodontei</taxon>
        <taxon>Myida</taxon>
        <taxon>Myoidea</taxon>
        <taxon>Myidae</taxon>
        <taxon>Mya</taxon>
    </lineage>
</organism>
<proteinExistence type="inferred from homology"/>
<comment type="similarity">
    <text evidence="1">Belongs to the helicase family. RecQ subfamily.</text>
</comment>
<name>A0ABY7DF32_MYAAR</name>
<dbReference type="PANTHER" id="PTHR13710:SF105">
    <property type="entry name" value="ATP-DEPENDENT DNA HELICASE Q1"/>
    <property type="match status" value="1"/>
</dbReference>
<dbReference type="PROSITE" id="PS51192">
    <property type="entry name" value="HELICASE_ATP_BIND_1"/>
    <property type="match status" value="1"/>
</dbReference>
<dbReference type="SUPFAM" id="SSF52540">
    <property type="entry name" value="P-loop containing nucleoside triphosphate hydrolases"/>
    <property type="match status" value="1"/>
</dbReference>
<dbReference type="InterPro" id="IPR027417">
    <property type="entry name" value="P-loop_NTPase"/>
</dbReference>
<evidence type="ECO:0000256" key="5">
    <source>
        <dbReference type="ARBA" id="ARBA00034808"/>
    </source>
</evidence>